<comment type="cofactor">
    <cofactor evidence="11">
        <name>Mg(2+)</name>
        <dbReference type="ChEBI" id="CHEBI:18420"/>
    </cofactor>
</comment>
<dbReference type="PATRIC" id="fig|43687.5.peg.2197"/>
<comment type="catalytic activity">
    <reaction evidence="11">
        <text>2,3-bis-O-(geranylgeranyl)-sn-glycerol 1-phosphate + CTP + H(+) = CDP-2,3-bis-O-(geranylgeranyl)-sn-glycerol + diphosphate</text>
        <dbReference type="Rhea" id="RHEA:25690"/>
        <dbReference type="ChEBI" id="CHEBI:15378"/>
        <dbReference type="ChEBI" id="CHEBI:33019"/>
        <dbReference type="ChEBI" id="CHEBI:37563"/>
        <dbReference type="ChEBI" id="CHEBI:58837"/>
        <dbReference type="ChEBI" id="CHEBI:58838"/>
        <dbReference type="EC" id="2.7.7.67"/>
    </reaction>
</comment>
<keyword evidence="9 11" id="KW-0594">Phospholipid biosynthesis</keyword>
<reference evidence="12 18" key="1">
    <citation type="journal article" date="2014" name="J. Bacteriol.">
        <title>Role of an Archaeal PitA Transporter in the Copper and Arsenic Resistance of Metallosphaera sedula, an Extreme Thermoacidophile.</title>
        <authorList>
            <person name="McCarthy S."/>
            <person name="Ai C."/>
            <person name="Wheaton G."/>
            <person name="Tevatia R."/>
            <person name="Eckrich V."/>
            <person name="Kelly R."/>
            <person name="Blum P."/>
        </authorList>
    </citation>
    <scope>NUCLEOTIDE SEQUENCE [LARGE SCALE GENOMIC DNA]</scope>
    <source>
        <strain evidence="12 18">CuR1</strain>
    </source>
</reference>
<evidence type="ECO:0000256" key="5">
    <source>
        <dbReference type="ARBA" id="ARBA00022842"/>
    </source>
</evidence>
<evidence type="ECO:0000256" key="6">
    <source>
        <dbReference type="ARBA" id="ARBA00022989"/>
    </source>
</evidence>
<keyword evidence="3 11" id="KW-0808">Transferase</keyword>
<dbReference type="GeneID" id="91756575"/>
<dbReference type="EMBL" id="CP012173">
    <property type="protein sequence ID" value="AKV77221.1"/>
    <property type="molecule type" value="Genomic_DNA"/>
</dbReference>
<comment type="subcellular location">
    <subcellularLocation>
        <location evidence="11">Cell membrane</location>
        <topology evidence="11">Multi-pass membrane protein</topology>
    </subcellularLocation>
</comment>
<evidence type="ECO:0000313" key="18">
    <source>
        <dbReference type="Proteomes" id="UP000029084"/>
    </source>
</evidence>
<comment type="function">
    <text evidence="11">Catalyzes the formation of CDP-2,3-bis-(O-geranylgeranyl)-sn-glycerol (CDP-archaeol) from 2,3-bis-(O-geranylgeranyl)-sn-glycerol 1-phosphate (DGGGP) and CTP. This reaction is the third ether-bond-formation step in the biosynthesis of archaeal membrane lipids.</text>
</comment>
<dbReference type="Pfam" id="PF01864">
    <property type="entry name" value="CarS-like"/>
    <property type="match status" value="1"/>
</dbReference>
<evidence type="ECO:0000313" key="16">
    <source>
        <dbReference type="EMBL" id="AKV81716.1"/>
    </source>
</evidence>
<gene>
    <name evidence="11" type="primary">carS</name>
    <name evidence="12" type="ORF">HA72_2040</name>
    <name evidence="13" type="ORF">MsedA_2090</name>
    <name evidence="14" type="ORF">MsedB_2092</name>
    <name evidence="15" type="ORF">MsedC_2090</name>
    <name evidence="16" type="ORF">MsedD_2091</name>
    <name evidence="17" type="ORF">MsedE_2092</name>
</gene>
<dbReference type="GO" id="GO:0046474">
    <property type="term" value="P:glycerophospholipid biosynthetic process"/>
    <property type="evidence" value="ECO:0007669"/>
    <property type="project" value="UniProtKB-UniRule"/>
</dbReference>
<dbReference type="AlphaFoldDB" id="A0A088E842"/>
<dbReference type="Proteomes" id="UP000029084">
    <property type="component" value="Chromosome"/>
</dbReference>
<dbReference type="NCBIfam" id="NF003114">
    <property type="entry name" value="PRK04032.1"/>
    <property type="match status" value="1"/>
</dbReference>
<evidence type="ECO:0000256" key="4">
    <source>
        <dbReference type="ARBA" id="ARBA00022692"/>
    </source>
</evidence>
<evidence type="ECO:0000313" key="13">
    <source>
        <dbReference type="EMBL" id="AKV74983.1"/>
    </source>
</evidence>
<dbReference type="EMBL" id="CP012174">
    <property type="protein sequence ID" value="AKV79471.1"/>
    <property type="molecule type" value="Genomic_DNA"/>
</dbReference>
<accession>A0A088E842</accession>
<proteinExistence type="inferred from homology"/>
<dbReference type="GO" id="GO:0005886">
    <property type="term" value="C:plasma membrane"/>
    <property type="evidence" value="ECO:0007669"/>
    <property type="project" value="UniProtKB-SubCell"/>
</dbReference>
<comment type="pathway">
    <text evidence="11">Membrane lipid metabolism; glycerophospholipid metabolism.</text>
</comment>
<dbReference type="Proteomes" id="UP000056255">
    <property type="component" value="Chromosome"/>
</dbReference>
<dbReference type="EMBL" id="CP008822">
    <property type="protein sequence ID" value="AIM28163.1"/>
    <property type="molecule type" value="Genomic_DNA"/>
</dbReference>
<evidence type="ECO:0000313" key="15">
    <source>
        <dbReference type="EMBL" id="AKV79471.1"/>
    </source>
</evidence>
<evidence type="ECO:0000313" key="23">
    <source>
        <dbReference type="Proteomes" id="UP000068832"/>
    </source>
</evidence>
<evidence type="ECO:0000256" key="9">
    <source>
        <dbReference type="ARBA" id="ARBA00023209"/>
    </source>
</evidence>
<keyword evidence="6 11" id="KW-1133">Transmembrane helix</keyword>
<evidence type="ECO:0000313" key="19">
    <source>
        <dbReference type="Proteomes" id="UP000056255"/>
    </source>
</evidence>
<evidence type="ECO:0000313" key="21">
    <source>
        <dbReference type="Proteomes" id="UP000062398"/>
    </source>
</evidence>
<dbReference type="RefSeq" id="WP_012021967.1">
    <property type="nucleotide sequence ID" value="NZ_CP008822.1"/>
</dbReference>
<dbReference type="EMBL" id="CP012172">
    <property type="protein sequence ID" value="AKV74983.1"/>
    <property type="molecule type" value="Genomic_DNA"/>
</dbReference>
<dbReference type="EMBL" id="CP012176">
    <property type="protein sequence ID" value="AKV83947.1"/>
    <property type="molecule type" value="Genomic_DNA"/>
</dbReference>
<evidence type="ECO:0000256" key="1">
    <source>
        <dbReference type="ARBA" id="ARBA00022475"/>
    </source>
</evidence>
<keyword evidence="2 11" id="KW-0444">Lipid biosynthesis</keyword>
<keyword evidence="4 11" id="KW-0812">Transmembrane</keyword>
<dbReference type="PANTHER" id="PTHR39650">
    <property type="entry name" value="CDP-ARCHAEOL SYNTHASE"/>
    <property type="match status" value="1"/>
</dbReference>
<dbReference type="InterPro" id="IPR032690">
    <property type="entry name" value="CarS"/>
</dbReference>
<dbReference type="Proteomes" id="UP000062475">
    <property type="component" value="Chromosome"/>
</dbReference>
<dbReference type="OMA" id="GKTWRGT"/>
<evidence type="ECO:0000313" key="12">
    <source>
        <dbReference type="EMBL" id="AIM28163.1"/>
    </source>
</evidence>
<reference evidence="20 21" key="2">
    <citation type="journal article" date="2015" name="Genome Announc.">
        <title>Complete Genome Sequences of Evolved Arsenate-Resistant Metallosphaera sedula Strains.</title>
        <authorList>
            <person name="Ai C."/>
            <person name="McCarthy S."/>
            <person name="Schackwitz W."/>
            <person name="Martin J."/>
            <person name="Lipzen A."/>
            <person name="Blum P."/>
        </authorList>
    </citation>
    <scope>NUCLEOTIDE SEQUENCE [LARGE SCALE GENOMIC DNA]</scope>
    <source>
        <strain evidence="15 21">ARS120-1</strain>
        <strain evidence="16 20">ARS120-2</strain>
        <strain evidence="13 23">ARS50-1</strain>
        <strain evidence="14 22">ARS50-2</strain>
    </source>
</reference>
<comment type="similarity">
    <text evidence="11">Belongs to the CDP-archaeol synthase family.</text>
</comment>
<keyword evidence="7 11" id="KW-0443">Lipid metabolism</keyword>
<dbReference type="Proteomes" id="UP000068832">
    <property type="component" value="Chromosome"/>
</dbReference>
<feature type="transmembrane region" description="Helical" evidence="11">
    <location>
        <begin position="51"/>
        <end position="71"/>
    </location>
</feature>
<organism evidence="12 18">
    <name type="scientific">Metallosphaera sedula</name>
    <dbReference type="NCBI Taxonomy" id="43687"/>
    <lineage>
        <taxon>Archaea</taxon>
        <taxon>Thermoproteota</taxon>
        <taxon>Thermoprotei</taxon>
        <taxon>Sulfolobales</taxon>
        <taxon>Sulfolobaceae</taxon>
        <taxon>Metallosphaera</taxon>
    </lineage>
</organism>
<reference evidence="17 19" key="3">
    <citation type="submission" date="2015-07" db="EMBL/GenBank/DDBJ databases">
        <title>Physiological, transcriptional responses and genome re-sequencing of acid resistant extremely thermoacidophilic Metallosphaera sedula SARC-M1.</title>
        <authorList>
            <person name="Ai C."/>
            <person name="McCarthy S."/>
            <person name="Eckrich V."/>
            <person name="Rudrappa D."/>
            <person name="Qiu G."/>
            <person name="Blum P."/>
        </authorList>
    </citation>
    <scope>NUCLEOTIDE SEQUENCE [LARGE SCALE GENOMIC DNA]</scope>
    <source>
        <strain evidence="17 19">SARC-M1</strain>
    </source>
</reference>
<feature type="transmembrane region" description="Helical" evidence="11">
    <location>
        <begin position="134"/>
        <end position="156"/>
    </location>
</feature>
<keyword evidence="1 11" id="KW-1003">Cell membrane</keyword>
<name>A0A088E842_9CREN</name>
<protein>
    <recommendedName>
        <fullName evidence="11">CDP-archaeol synthase</fullName>
        <ecNumber evidence="11">2.7.7.67</ecNumber>
    </recommendedName>
    <alternativeName>
        <fullName evidence="11">CDP-2,3-bis-(O-geranylgeranyl)-sn-glycerol synthase</fullName>
    </alternativeName>
</protein>
<keyword evidence="5 11" id="KW-0460">Magnesium</keyword>
<evidence type="ECO:0000256" key="3">
    <source>
        <dbReference type="ARBA" id="ARBA00022679"/>
    </source>
</evidence>
<evidence type="ECO:0000256" key="8">
    <source>
        <dbReference type="ARBA" id="ARBA00023136"/>
    </source>
</evidence>
<dbReference type="PANTHER" id="PTHR39650:SF1">
    <property type="entry name" value="CDP-ARCHAEOL SYNTHASE"/>
    <property type="match status" value="1"/>
</dbReference>
<feature type="transmembrane region" description="Helical" evidence="11">
    <location>
        <begin position="6"/>
        <end position="26"/>
    </location>
</feature>
<evidence type="ECO:0000256" key="7">
    <source>
        <dbReference type="ARBA" id="ARBA00023098"/>
    </source>
</evidence>
<evidence type="ECO:0000256" key="2">
    <source>
        <dbReference type="ARBA" id="ARBA00022516"/>
    </source>
</evidence>
<dbReference type="Proteomes" id="UP000061362">
    <property type="component" value="Chromosome"/>
</dbReference>
<dbReference type="EMBL" id="CP012175">
    <property type="protein sequence ID" value="AKV81716.1"/>
    <property type="molecule type" value="Genomic_DNA"/>
</dbReference>
<dbReference type="UniPathway" id="UPA00940"/>
<evidence type="ECO:0000313" key="14">
    <source>
        <dbReference type="EMBL" id="AKV77221.1"/>
    </source>
</evidence>
<keyword evidence="8 11" id="KW-0472">Membrane</keyword>
<dbReference type="EC" id="2.7.7.67" evidence="11"/>
<dbReference type="Proteomes" id="UP000062398">
    <property type="component" value="Chromosome"/>
</dbReference>
<evidence type="ECO:0000313" key="22">
    <source>
        <dbReference type="Proteomes" id="UP000062475"/>
    </source>
</evidence>
<dbReference type="GO" id="GO:0043338">
    <property type="term" value="F:CDP-2,3-bis-(O-geranylgeranyl)-sn-glycerol synthase activity"/>
    <property type="evidence" value="ECO:0007669"/>
    <property type="project" value="UniProtKB-EC"/>
</dbReference>
<evidence type="ECO:0000256" key="10">
    <source>
        <dbReference type="ARBA" id="ARBA00023264"/>
    </source>
</evidence>
<dbReference type="OrthoDB" id="45383at2157"/>
<keyword evidence="10 11" id="KW-1208">Phospholipid metabolism</keyword>
<evidence type="ECO:0000313" key="20">
    <source>
        <dbReference type="Proteomes" id="UP000061362"/>
    </source>
</evidence>
<evidence type="ECO:0000256" key="11">
    <source>
        <dbReference type="HAMAP-Rule" id="MF_01117"/>
    </source>
</evidence>
<sequence length="165" mass="18118">MYLVELLLGLVYYLPAFVANGSGPMVRKGNPIDFGKNFTDGRRILGDGKTFEGLLMGLTYGTTVGVVLSFFLGIHWIVISFMESLGAMLGDMLGAFIKRRMNIPRGGRAPFLDQLDFIFGSTALGYLVGLSVTVYQFLLVVAIAFVAHVLTNIAAYRLRIKSVPW</sequence>
<evidence type="ECO:0000313" key="17">
    <source>
        <dbReference type="EMBL" id="AKV83947.1"/>
    </source>
</evidence>
<dbReference type="InterPro" id="IPR002726">
    <property type="entry name" value="CarS_archaea"/>
</dbReference>
<dbReference type="HAMAP" id="MF_01117">
    <property type="entry name" value="CDP_archaeol_synth"/>
    <property type="match status" value="1"/>
</dbReference>